<accession>A0A4S8LK93</accession>
<keyword evidence="5" id="KW-1185">Reference proteome</keyword>
<gene>
    <name evidence="4" type="ORF">K435DRAFT_288441</name>
</gene>
<evidence type="ECO:0008006" key="6">
    <source>
        <dbReference type="Google" id="ProtNLM"/>
    </source>
</evidence>
<feature type="compositionally biased region" description="Basic and acidic residues" evidence="1">
    <location>
        <begin position="267"/>
        <end position="278"/>
    </location>
</feature>
<keyword evidence="2" id="KW-0812">Transmembrane</keyword>
<dbReference type="EMBL" id="ML179367">
    <property type="protein sequence ID" value="THU89451.1"/>
    <property type="molecule type" value="Genomic_DNA"/>
</dbReference>
<feature type="transmembrane region" description="Helical" evidence="2">
    <location>
        <begin position="168"/>
        <end position="192"/>
    </location>
</feature>
<evidence type="ECO:0000256" key="1">
    <source>
        <dbReference type="SAM" id="MobiDB-lite"/>
    </source>
</evidence>
<dbReference type="Gene3D" id="2.60.120.260">
    <property type="entry name" value="Galactose-binding domain-like"/>
    <property type="match status" value="1"/>
</dbReference>
<evidence type="ECO:0000256" key="3">
    <source>
        <dbReference type="SAM" id="SignalP"/>
    </source>
</evidence>
<feature type="region of interest" description="Disordered" evidence="1">
    <location>
        <begin position="202"/>
        <end position="229"/>
    </location>
</feature>
<reference evidence="4 5" key="1">
    <citation type="journal article" date="2019" name="Nat. Ecol. Evol.">
        <title>Megaphylogeny resolves global patterns of mushroom evolution.</title>
        <authorList>
            <person name="Varga T."/>
            <person name="Krizsan K."/>
            <person name="Foldi C."/>
            <person name="Dima B."/>
            <person name="Sanchez-Garcia M."/>
            <person name="Sanchez-Ramirez S."/>
            <person name="Szollosi G.J."/>
            <person name="Szarkandi J.G."/>
            <person name="Papp V."/>
            <person name="Albert L."/>
            <person name="Andreopoulos W."/>
            <person name="Angelini C."/>
            <person name="Antonin V."/>
            <person name="Barry K.W."/>
            <person name="Bougher N.L."/>
            <person name="Buchanan P."/>
            <person name="Buyck B."/>
            <person name="Bense V."/>
            <person name="Catcheside P."/>
            <person name="Chovatia M."/>
            <person name="Cooper J."/>
            <person name="Damon W."/>
            <person name="Desjardin D."/>
            <person name="Finy P."/>
            <person name="Geml J."/>
            <person name="Haridas S."/>
            <person name="Hughes K."/>
            <person name="Justo A."/>
            <person name="Karasinski D."/>
            <person name="Kautmanova I."/>
            <person name="Kiss B."/>
            <person name="Kocsube S."/>
            <person name="Kotiranta H."/>
            <person name="LaButti K.M."/>
            <person name="Lechner B.E."/>
            <person name="Liimatainen K."/>
            <person name="Lipzen A."/>
            <person name="Lukacs Z."/>
            <person name="Mihaltcheva S."/>
            <person name="Morgado L.N."/>
            <person name="Niskanen T."/>
            <person name="Noordeloos M.E."/>
            <person name="Ohm R.A."/>
            <person name="Ortiz-Santana B."/>
            <person name="Ovrebo C."/>
            <person name="Racz N."/>
            <person name="Riley R."/>
            <person name="Savchenko A."/>
            <person name="Shiryaev A."/>
            <person name="Soop K."/>
            <person name="Spirin V."/>
            <person name="Szebenyi C."/>
            <person name="Tomsovsky M."/>
            <person name="Tulloss R.E."/>
            <person name="Uehling J."/>
            <person name="Grigoriev I.V."/>
            <person name="Vagvolgyi C."/>
            <person name="Papp T."/>
            <person name="Martin F.M."/>
            <person name="Miettinen O."/>
            <person name="Hibbett D.S."/>
            <person name="Nagy L.G."/>
        </authorList>
    </citation>
    <scope>NUCLEOTIDE SEQUENCE [LARGE SCALE GENOMIC DNA]</scope>
    <source>
        <strain evidence="4 5">CBS 962.96</strain>
    </source>
</reference>
<feature type="chain" id="PRO_5020971264" description="Mid2 domain-containing protein" evidence="3">
    <location>
        <begin position="22"/>
        <end position="357"/>
    </location>
</feature>
<evidence type="ECO:0000313" key="5">
    <source>
        <dbReference type="Proteomes" id="UP000297245"/>
    </source>
</evidence>
<name>A0A4S8LK93_DENBC</name>
<protein>
    <recommendedName>
        <fullName evidence="6">Mid2 domain-containing protein</fullName>
    </recommendedName>
</protein>
<evidence type="ECO:0000313" key="4">
    <source>
        <dbReference type="EMBL" id="THU89451.1"/>
    </source>
</evidence>
<keyword evidence="2" id="KW-0472">Membrane</keyword>
<feature type="region of interest" description="Disordered" evidence="1">
    <location>
        <begin position="303"/>
        <end position="357"/>
    </location>
</feature>
<evidence type="ECO:0000256" key="2">
    <source>
        <dbReference type="SAM" id="Phobius"/>
    </source>
</evidence>
<dbReference type="AlphaFoldDB" id="A0A4S8LK93"/>
<dbReference type="OrthoDB" id="3245657at2759"/>
<feature type="region of interest" description="Disordered" evidence="1">
    <location>
        <begin position="260"/>
        <end position="290"/>
    </location>
</feature>
<sequence length="357" mass="39455">MILRLIVLLFTLVSLCGFCLAAGLQNITIDSDDSNSAQWASFTPEQAWSKVDSNGIWRESTVNSSSQGAAPVATFTFNGSAIYVYCNFEAYQASNMSIVMDGMFINKGFISFSEPGTHLVFNQTGLTSGVQHLLVVQNNGDNQKPSNLSLSKVVITIGDDTDTSHPQVGVIVGGVLGGLSLIPLCGLGYLLYLRRRQRPDTEAVAESQPRANNDIQQQQQQQATSRWRSPTLLSNISRLNPVTLVQRTLATNTVQTQRAARTFQIDDSSRGGVRDGPDTNHMSSVPSSPWFVDPSQRLNRVQRWQQQTHEATRDVEMAPPDMSEELSSYYDDNATDSQRYRPGTPPPPPRRFVIRNK</sequence>
<dbReference type="Proteomes" id="UP000297245">
    <property type="component" value="Unassembled WGS sequence"/>
</dbReference>
<feature type="signal peptide" evidence="3">
    <location>
        <begin position="1"/>
        <end position="21"/>
    </location>
</feature>
<keyword evidence="2" id="KW-1133">Transmembrane helix</keyword>
<keyword evidence="3" id="KW-0732">Signal</keyword>
<organism evidence="4 5">
    <name type="scientific">Dendrothele bispora (strain CBS 962.96)</name>
    <dbReference type="NCBI Taxonomy" id="1314807"/>
    <lineage>
        <taxon>Eukaryota</taxon>
        <taxon>Fungi</taxon>
        <taxon>Dikarya</taxon>
        <taxon>Basidiomycota</taxon>
        <taxon>Agaricomycotina</taxon>
        <taxon>Agaricomycetes</taxon>
        <taxon>Agaricomycetidae</taxon>
        <taxon>Agaricales</taxon>
        <taxon>Agaricales incertae sedis</taxon>
        <taxon>Dendrothele</taxon>
    </lineage>
</organism>
<proteinExistence type="predicted"/>